<dbReference type="SUPFAM" id="SSF82693">
    <property type="entry name" value="Multidrug efflux transporter AcrB pore domain, PN1, PN2, PC1 and PC2 subdomains"/>
    <property type="match status" value="2"/>
</dbReference>
<feature type="transmembrane region" description="Helical" evidence="2">
    <location>
        <begin position="989"/>
        <end position="1008"/>
    </location>
</feature>
<feature type="transmembrane region" description="Helical" evidence="2">
    <location>
        <begin position="475"/>
        <end position="495"/>
    </location>
</feature>
<sequence length="1069" mass="116110">MNKIIHFVLKNKLAVWLMTIIVTVAGLYAGLTMKLETIPNINTPILTVTTAYPGATPEEVTEKVTKPIEQALQNLDGVNVVSSSSFANASSVQVEYTYEKNMDDAKREAEQALSDVQLPDGVKKPDIKKLSINEIPILSLSLSSDKESLSQLTKKVQEDIVPKLERIDGVANVQISGQQVDQVQIDFKQEKLKKYGLDEESVQNFIKGSNVSLPLGLYTFHNSEKSVKVDGNISTIKDLKNMEIPIGLSAGASMGTGQSSQVQPSSSQSGLQGAGQQSTAVRGPQQGNVSSAGIPTVKLSDIADIKLVGKAESFSRTNGKESIGLEIVKAADANTVDVANAVKDKMNEIKGKNKDLHVITAMDQAKPIEESVHTMLNKAVFGAVFAVLIILLFLRNIKSTLIAVISIPLSLVISLFVLKQMNITLNMMTLGAMTVAIGRVVDDSIVVIENIYRRMSLKEEILKGKELIREATKEMFIPIMSSTIVTIAVFLPLALVKGMIGELFLPFALAIVFSLLASLLVAITIVPMMASILFKKGIHRPEQLKSGQPNKLSSFYKRVLNWVLNHKFISSVAAILLLIGSLCLIPAIGVSFLPNMGDKMVVATYTPAPGETFADVKKVSLKAEDYLRGRKGAEIVQFSVGSDNPMNPGQSNSAIFFVQYDKDTKNFDKEPDRVIKHLQTLGGKGEWSTQDFSASAGNNEVTVYVYGNDMKEITPVVDQIEKKMKEQGDFKDVEASTAKTYDEYVLAVNQQKLSQLGLTASQIAMALNQQSDQPALTTVKEKGQELNVYVENNKKNYQSVQDLTNQTVQSPLGMDVPIKQLVNVKEGKTSDTVTRRDGRYSVQVSGKVKEDDISKASVNLQKGLDQIHHPTSVDISMGGVTEDVKDSFTKLGLAMAAAIAIVYLVLVITFGQGWAPFVILFSLPFAIIGALVALFIAGQTISVSTMIGALMLIGIVVTNAIVLIDRVIHKEREGLSTREALLEAGATRIRPILMTAIATIGALIPLAIGMEGSGLISKDLGVTVIGGLTSSTLLTLLIVPIVYEWMSKLRRKRFFKRKKSVTSEQIDHA</sequence>
<dbReference type="Proteomes" id="UP000011747">
    <property type="component" value="Unassembled WGS sequence"/>
</dbReference>
<keyword evidence="2" id="KW-0472">Membrane</keyword>
<feature type="transmembrane region" description="Helical" evidence="2">
    <location>
        <begin position="400"/>
        <end position="418"/>
    </location>
</feature>
<feature type="transmembrane region" description="Helical" evidence="2">
    <location>
        <begin position="943"/>
        <end position="968"/>
    </location>
</feature>
<feature type="transmembrane region" description="Helical" evidence="2">
    <location>
        <begin position="375"/>
        <end position="394"/>
    </location>
</feature>
<dbReference type="PANTHER" id="PTHR32063:SF0">
    <property type="entry name" value="SWARMING MOTILITY PROTEIN SWRC"/>
    <property type="match status" value="1"/>
</dbReference>
<feature type="transmembrane region" description="Helical" evidence="2">
    <location>
        <begin position="891"/>
        <end position="910"/>
    </location>
</feature>
<feature type="transmembrane region" description="Helical" evidence="2">
    <location>
        <begin position="507"/>
        <end position="534"/>
    </location>
</feature>
<dbReference type="HOGENOM" id="CLU_002755_1_2_9"/>
<feature type="transmembrane region" description="Helical" evidence="2">
    <location>
        <begin position="568"/>
        <end position="593"/>
    </location>
</feature>
<proteinExistence type="predicted"/>
<evidence type="ECO:0000313" key="4">
    <source>
        <dbReference type="Proteomes" id="UP000011747"/>
    </source>
</evidence>
<name>G9QLW1_9BACI</name>
<dbReference type="Gene3D" id="3.30.70.1440">
    <property type="entry name" value="Multidrug efflux transporter AcrB pore domain"/>
    <property type="match status" value="1"/>
</dbReference>
<dbReference type="PATRIC" id="fig|665952.3.peg.2059"/>
<reference evidence="3 4" key="1">
    <citation type="submission" date="2011-09" db="EMBL/GenBank/DDBJ databases">
        <title>The Genome Sequence of Bacillus smithii 7_3_47FAA.</title>
        <authorList>
            <consortium name="The Broad Institute Genome Sequencing Platform"/>
            <person name="Earl A."/>
            <person name="Ward D."/>
            <person name="Feldgarden M."/>
            <person name="Gevers D."/>
            <person name="Daigneault M."/>
            <person name="Strauss J."/>
            <person name="Allen-Vercoe E."/>
            <person name="Young S.K."/>
            <person name="Zeng Q."/>
            <person name="Gargeya S."/>
            <person name="Fitzgerald M."/>
            <person name="Haas B."/>
            <person name="Abouelleil A."/>
            <person name="Alvarado L."/>
            <person name="Arachchi H.M."/>
            <person name="Berlin A."/>
            <person name="Brown A."/>
            <person name="Chapman S.B."/>
            <person name="Chen Z."/>
            <person name="Dunbar C."/>
            <person name="Freedman E."/>
            <person name="Gearin G."/>
            <person name="Goldberg J."/>
            <person name="Griggs A."/>
            <person name="Gujja S."/>
            <person name="Heiman D."/>
            <person name="Howarth C."/>
            <person name="Larson L."/>
            <person name="Lui A."/>
            <person name="MacDonald P.J.P."/>
            <person name="Montmayeur A."/>
            <person name="Murphy C."/>
            <person name="Neiman D."/>
            <person name="Pearson M."/>
            <person name="Priest M."/>
            <person name="Roberts A."/>
            <person name="Saif S."/>
            <person name="Shea T."/>
            <person name="Shenoy N."/>
            <person name="Sisk P."/>
            <person name="Stolte C."/>
            <person name="Sykes S."/>
            <person name="Wortman J."/>
            <person name="Nusbaum C."/>
            <person name="Birren B."/>
        </authorList>
    </citation>
    <scope>NUCLEOTIDE SEQUENCE [LARGE SCALE GENOMIC DNA]</scope>
    <source>
        <strain evidence="3 4">7_3_47FAA</strain>
    </source>
</reference>
<dbReference type="EMBL" id="ACWF01000106">
    <property type="protein sequence ID" value="EHL77751.1"/>
    <property type="molecule type" value="Genomic_DNA"/>
</dbReference>
<dbReference type="SUPFAM" id="SSF82866">
    <property type="entry name" value="Multidrug efflux transporter AcrB transmembrane domain"/>
    <property type="match status" value="2"/>
</dbReference>
<dbReference type="GO" id="GO:0042910">
    <property type="term" value="F:xenobiotic transmembrane transporter activity"/>
    <property type="evidence" value="ECO:0007669"/>
    <property type="project" value="TreeGrafter"/>
</dbReference>
<dbReference type="InterPro" id="IPR027463">
    <property type="entry name" value="AcrB_DN_DC_subdom"/>
</dbReference>
<dbReference type="InterPro" id="IPR001036">
    <property type="entry name" value="Acrflvin-R"/>
</dbReference>
<protein>
    <recommendedName>
        <fullName evidence="5">Hydrophobe/amphiphile efflux-1 (HAE1) family RND transporter</fullName>
    </recommendedName>
</protein>
<dbReference type="Gene3D" id="3.30.70.1320">
    <property type="entry name" value="Multidrug efflux transporter AcrB pore domain like"/>
    <property type="match status" value="2"/>
</dbReference>
<feature type="region of interest" description="Disordered" evidence="1">
    <location>
        <begin position="250"/>
        <end position="292"/>
    </location>
</feature>
<dbReference type="Gene3D" id="3.30.70.1430">
    <property type="entry name" value="Multidrug efflux transporter AcrB pore domain"/>
    <property type="match status" value="2"/>
</dbReference>
<dbReference type="GO" id="GO:0005886">
    <property type="term" value="C:plasma membrane"/>
    <property type="evidence" value="ECO:0007669"/>
    <property type="project" value="TreeGrafter"/>
</dbReference>
<feature type="compositionally biased region" description="Low complexity" evidence="1">
    <location>
        <begin position="255"/>
        <end position="278"/>
    </location>
</feature>
<feature type="transmembrane region" description="Helical" evidence="2">
    <location>
        <begin position="917"/>
        <end position="937"/>
    </location>
</feature>
<dbReference type="PRINTS" id="PR00702">
    <property type="entry name" value="ACRIFLAVINRP"/>
</dbReference>
<dbReference type="Gene3D" id="1.20.1640.10">
    <property type="entry name" value="Multidrug efflux transporter AcrB transmembrane domain"/>
    <property type="match status" value="3"/>
</dbReference>
<organism evidence="3 4">
    <name type="scientific">Bacillus smithii 7_3_47FAA</name>
    <dbReference type="NCBI Taxonomy" id="665952"/>
    <lineage>
        <taxon>Bacteria</taxon>
        <taxon>Bacillati</taxon>
        <taxon>Bacillota</taxon>
        <taxon>Bacilli</taxon>
        <taxon>Bacillales</taxon>
        <taxon>Bacillaceae</taxon>
        <taxon>Bacillus</taxon>
    </lineage>
</organism>
<evidence type="ECO:0000256" key="1">
    <source>
        <dbReference type="SAM" id="MobiDB-lite"/>
    </source>
</evidence>
<dbReference type="Gene3D" id="3.30.2090.10">
    <property type="entry name" value="Multidrug efflux transporter AcrB TolC docking domain, DN and DC subdomains"/>
    <property type="match status" value="3"/>
</dbReference>
<evidence type="ECO:0000256" key="2">
    <source>
        <dbReference type="SAM" id="Phobius"/>
    </source>
</evidence>
<keyword evidence="2" id="KW-1133">Transmembrane helix</keyword>
<dbReference type="Pfam" id="PF00873">
    <property type="entry name" value="ACR_tran"/>
    <property type="match status" value="2"/>
</dbReference>
<keyword evidence="4" id="KW-1185">Reference proteome</keyword>
<dbReference type="PANTHER" id="PTHR32063">
    <property type="match status" value="1"/>
</dbReference>
<accession>G9QLW1</accession>
<keyword evidence="2" id="KW-0812">Transmembrane</keyword>
<dbReference type="AlphaFoldDB" id="G9QLW1"/>
<comment type="caution">
    <text evidence="3">The sequence shown here is derived from an EMBL/GenBank/DDBJ whole genome shotgun (WGS) entry which is preliminary data.</text>
</comment>
<feature type="transmembrane region" description="Helical" evidence="2">
    <location>
        <begin position="1020"/>
        <end position="1043"/>
    </location>
</feature>
<gene>
    <name evidence="3" type="ORF">HMPREF1015_02019</name>
</gene>
<dbReference type="SUPFAM" id="SSF82714">
    <property type="entry name" value="Multidrug efflux transporter AcrB TolC docking domain, DN and DC subdomains"/>
    <property type="match status" value="2"/>
</dbReference>
<dbReference type="RefSeq" id="WP_004439472.1">
    <property type="nucleotide sequence ID" value="NZ_JH414756.1"/>
</dbReference>
<evidence type="ECO:0000313" key="3">
    <source>
        <dbReference type="EMBL" id="EHL77751.1"/>
    </source>
</evidence>
<feature type="transmembrane region" description="Helical" evidence="2">
    <location>
        <begin position="13"/>
        <end position="31"/>
    </location>
</feature>
<evidence type="ECO:0008006" key="5">
    <source>
        <dbReference type="Google" id="ProtNLM"/>
    </source>
</evidence>